<dbReference type="InterPro" id="IPR017938">
    <property type="entry name" value="Riboflavin_synthase-like_b-brl"/>
</dbReference>
<comment type="cofactor">
    <cofactor evidence="1">
        <name>FAD</name>
        <dbReference type="ChEBI" id="CHEBI:57692"/>
    </cofactor>
</comment>
<organism evidence="13">
    <name type="scientific">Moorena producens (strain JHB)</name>
    <dbReference type="NCBI Taxonomy" id="1454205"/>
    <lineage>
        <taxon>Bacteria</taxon>
        <taxon>Bacillati</taxon>
        <taxon>Cyanobacteriota</taxon>
        <taxon>Cyanophyceae</taxon>
        <taxon>Coleofasciculales</taxon>
        <taxon>Coleofasciculaceae</taxon>
        <taxon>Moorena</taxon>
    </lineage>
</organism>
<feature type="domain" description="FHA" evidence="10">
    <location>
        <begin position="33"/>
        <end position="82"/>
    </location>
</feature>
<evidence type="ECO:0000256" key="7">
    <source>
        <dbReference type="ARBA" id="ARBA00023004"/>
    </source>
</evidence>
<reference evidence="13" key="1">
    <citation type="journal article" date="2017" name="Proc. Natl. Acad. Sci. U.S.A.">
        <title>Comparative genomics uncovers the prolific and distinctive metabolic potential of the cyanobacterial genus Moorea.</title>
        <authorList>
            <person name="Leao T."/>
            <person name="Castelao G."/>
            <person name="Korobeynikov A."/>
            <person name="Monroe E.A."/>
            <person name="Podell S."/>
            <person name="Glukhov E."/>
            <person name="Allen E.E."/>
            <person name="Gerwick W.H."/>
            <person name="Gerwick L."/>
        </authorList>
    </citation>
    <scope>NUCLEOTIDE SEQUENCE</scope>
    <source>
        <strain evidence="13">JHB</strain>
    </source>
</reference>
<dbReference type="InterPro" id="IPR008984">
    <property type="entry name" value="SMAD_FHA_dom_sf"/>
</dbReference>
<evidence type="ECO:0000259" key="11">
    <source>
        <dbReference type="PROSITE" id="PS51085"/>
    </source>
</evidence>
<dbReference type="Gene3D" id="3.10.20.30">
    <property type="match status" value="1"/>
</dbReference>
<evidence type="ECO:0000256" key="9">
    <source>
        <dbReference type="SAM" id="MobiDB-lite"/>
    </source>
</evidence>
<dbReference type="CDD" id="cd06215">
    <property type="entry name" value="FNR_iron_sulfur_binding_1"/>
    <property type="match status" value="1"/>
</dbReference>
<feature type="region of interest" description="Disordered" evidence="9">
    <location>
        <begin position="379"/>
        <end position="399"/>
    </location>
</feature>
<dbReference type="SUPFAM" id="SSF63380">
    <property type="entry name" value="Riboflavin synthase domain-like"/>
    <property type="match status" value="1"/>
</dbReference>
<dbReference type="PANTHER" id="PTHR47354">
    <property type="entry name" value="NADH OXIDOREDUCTASE HCR"/>
    <property type="match status" value="1"/>
</dbReference>
<dbReference type="PANTHER" id="PTHR47354:SF6">
    <property type="entry name" value="NADH OXIDOREDUCTASE HCR"/>
    <property type="match status" value="1"/>
</dbReference>
<dbReference type="Pfam" id="PF00175">
    <property type="entry name" value="NAD_binding_1"/>
    <property type="match status" value="1"/>
</dbReference>
<gene>
    <name evidence="13" type="ORF">BJP36_16285</name>
</gene>
<evidence type="ECO:0000313" key="13">
    <source>
        <dbReference type="EMBL" id="AOY81228.2"/>
    </source>
</evidence>
<dbReference type="InterPro" id="IPR017927">
    <property type="entry name" value="FAD-bd_FR_type"/>
</dbReference>
<dbReference type="PROSITE" id="PS51085">
    <property type="entry name" value="2FE2S_FER_2"/>
    <property type="match status" value="1"/>
</dbReference>
<dbReference type="GO" id="GO:0046872">
    <property type="term" value="F:metal ion binding"/>
    <property type="evidence" value="ECO:0007669"/>
    <property type="project" value="UniProtKB-KW"/>
</dbReference>
<keyword evidence="2" id="KW-0285">Flavoprotein</keyword>
<dbReference type="SUPFAM" id="SSF49879">
    <property type="entry name" value="SMAD/FHA domain"/>
    <property type="match status" value="1"/>
</dbReference>
<dbReference type="PROSITE" id="PS00197">
    <property type="entry name" value="2FE2S_FER_1"/>
    <property type="match status" value="1"/>
</dbReference>
<dbReference type="SUPFAM" id="SSF54292">
    <property type="entry name" value="2Fe-2S ferredoxin-like"/>
    <property type="match status" value="1"/>
</dbReference>
<dbReference type="Proteomes" id="UP000176944">
    <property type="component" value="Chromosome"/>
</dbReference>
<dbReference type="Pfam" id="PF00111">
    <property type="entry name" value="Fer2"/>
    <property type="match status" value="1"/>
</dbReference>
<keyword evidence="7" id="KW-0408">Iron</keyword>
<evidence type="ECO:0000256" key="4">
    <source>
        <dbReference type="ARBA" id="ARBA00022723"/>
    </source>
</evidence>
<evidence type="ECO:0000259" key="10">
    <source>
        <dbReference type="PROSITE" id="PS50006"/>
    </source>
</evidence>
<dbReference type="InterPro" id="IPR001041">
    <property type="entry name" value="2Fe-2S_ferredoxin-type"/>
</dbReference>
<evidence type="ECO:0000256" key="2">
    <source>
        <dbReference type="ARBA" id="ARBA00022630"/>
    </source>
</evidence>
<dbReference type="InterPro" id="IPR001433">
    <property type="entry name" value="OxRdtase_FAD/NAD-bd"/>
</dbReference>
<protein>
    <submittedName>
        <fullName evidence="13">FHA domain-containing protein</fullName>
    </submittedName>
</protein>
<dbReference type="GO" id="GO:0016491">
    <property type="term" value="F:oxidoreductase activity"/>
    <property type="evidence" value="ECO:0007669"/>
    <property type="project" value="UniProtKB-KW"/>
</dbReference>
<dbReference type="Gene3D" id="3.40.50.80">
    <property type="entry name" value="Nucleotide-binding domain of ferredoxin-NADP reductase (FNR) module"/>
    <property type="match status" value="1"/>
</dbReference>
<dbReference type="InterPro" id="IPR008333">
    <property type="entry name" value="Cbr1-like_FAD-bd_dom"/>
</dbReference>
<name>A0A1D9G0T1_MOOP1</name>
<evidence type="ECO:0000256" key="5">
    <source>
        <dbReference type="ARBA" id="ARBA00022827"/>
    </source>
</evidence>
<keyword evidence="4" id="KW-0479">Metal-binding</keyword>
<feature type="domain" description="2Fe-2S ferredoxin-type" evidence="11">
    <location>
        <begin position="416"/>
        <end position="501"/>
    </location>
</feature>
<evidence type="ECO:0000256" key="6">
    <source>
        <dbReference type="ARBA" id="ARBA00023002"/>
    </source>
</evidence>
<dbReference type="InterPro" id="IPR050415">
    <property type="entry name" value="MRET"/>
</dbReference>
<dbReference type="InterPro" id="IPR036010">
    <property type="entry name" value="2Fe-2S_ferredoxin-like_sf"/>
</dbReference>
<dbReference type="Pfam" id="PF00970">
    <property type="entry name" value="FAD_binding_6"/>
    <property type="match status" value="1"/>
</dbReference>
<dbReference type="PROSITE" id="PS50006">
    <property type="entry name" value="FHA_DOMAIN"/>
    <property type="match status" value="1"/>
</dbReference>
<dbReference type="SMART" id="SM00240">
    <property type="entry name" value="FHA"/>
    <property type="match status" value="1"/>
</dbReference>
<evidence type="ECO:0000256" key="1">
    <source>
        <dbReference type="ARBA" id="ARBA00001974"/>
    </source>
</evidence>
<dbReference type="EMBL" id="CP017708">
    <property type="protein sequence ID" value="AOY81228.2"/>
    <property type="molecule type" value="Genomic_DNA"/>
</dbReference>
<dbReference type="InterPro" id="IPR006058">
    <property type="entry name" value="2Fe2S_fd_BS"/>
</dbReference>
<dbReference type="AlphaFoldDB" id="A0A1D9G0T1"/>
<accession>A0A1D9G0T1</accession>
<keyword evidence="3" id="KW-0001">2Fe-2S</keyword>
<dbReference type="GO" id="GO:0051537">
    <property type="term" value="F:2 iron, 2 sulfur cluster binding"/>
    <property type="evidence" value="ECO:0007669"/>
    <property type="project" value="UniProtKB-KW"/>
</dbReference>
<keyword evidence="8" id="KW-0411">Iron-sulfur</keyword>
<feature type="domain" description="FAD-binding FR-type" evidence="12">
    <location>
        <begin position="133"/>
        <end position="245"/>
    </location>
</feature>
<dbReference type="SUPFAM" id="SSF52343">
    <property type="entry name" value="Ferredoxin reductase-like, C-terminal NADP-linked domain"/>
    <property type="match status" value="1"/>
</dbReference>
<reference evidence="13" key="2">
    <citation type="submission" date="2022-10" db="EMBL/GenBank/DDBJ databases">
        <authorList>
            <person name="Ngo T.-E."/>
        </authorList>
    </citation>
    <scope>NUCLEOTIDE SEQUENCE</scope>
    <source>
        <strain evidence="13">JHB</strain>
    </source>
</reference>
<evidence type="ECO:0000256" key="3">
    <source>
        <dbReference type="ARBA" id="ARBA00022714"/>
    </source>
</evidence>
<evidence type="ECO:0000256" key="8">
    <source>
        <dbReference type="ARBA" id="ARBA00023014"/>
    </source>
</evidence>
<dbReference type="Gene3D" id="2.40.30.10">
    <property type="entry name" value="Translation factors"/>
    <property type="match status" value="1"/>
</dbReference>
<evidence type="ECO:0000259" key="12">
    <source>
        <dbReference type="PROSITE" id="PS51384"/>
    </source>
</evidence>
<sequence length="501" mass="55498">MTRNMLKTILINSQTNELQEKTLKPETEIQGQYLIGRHPSCDLVLDSPVVSRVHARILCQGGKYYFADLGSTDGSRINNEEIDVNQNWLLREEDIIRIGDFVLLVKKLQLYDSKQEQNLVVDDNSTGMKRWTKGEITVRCVQIIDQTHDVKTFRFVADPPMLFSYKPGQFVTLDLEIDGKRVKRSYSISSAPSRPYTLEITVKRVPAPADAPNVPAGLVSNWLHDNIKVGSEVRLNGPMGKFTCADHSANKLLFISAGSGITPMMSMSEWLCDIGADVDVVFVHSARSPKDLIFRQKLELMAALHPNFKPAITTTRPELDQAWWGYTGRLNQAMVQQMAPDFRDRIVYVCGPNPFMAGVKAMLAGLDFPMENYYEESFGGKKPSKKTAAAPTPEPVKAEGRPKLQLVKSPSTCSEPTVVFAKSGKEVTCDAEDVILDVAEQEGVALPSGCRMGACGACKQKLLKGKVEYDEEPDALKEDERNEGMILTCVAHPVGQVVVSA</sequence>
<dbReference type="InterPro" id="IPR039261">
    <property type="entry name" value="FNR_nucleotide-bd"/>
</dbReference>
<dbReference type="Gene3D" id="2.60.200.20">
    <property type="match status" value="1"/>
</dbReference>
<dbReference type="CDD" id="cd00060">
    <property type="entry name" value="FHA"/>
    <property type="match status" value="1"/>
</dbReference>
<dbReference type="PRINTS" id="PR00406">
    <property type="entry name" value="CYTB5RDTASE"/>
</dbReference>
<keyword evidence="5" id="KW-0274">FAD</keyword>
<keyword evidence="6" id="KW-0560">Oxidoreductase</keyword>
<dbReference type="PROSITE" id="PS51384">
    <property type="entry name" value="FAD_FR"/>
    <property type="match status" value="1"/>
</dbReference>
<proteinExistence type="predicted"/>
<dbReference type="Pfam" id="PF00498">
    <property type="entry name" value="FHA"/>
    <property type="match status" value="1"/>
</dbReference>
<dbReference type="InterPro" id="IPR000253">
    <property type="entry name" value="FHA_dom"/>
</dbReference>
<dbReference type="InterPro" id="IPR012675">
    <property type="entry name" value="Beta-grasp_dom_sf"/>
</dbReference>
<dbReference type="CDD" id="cd00207">
    <property type="entry name" value="fer2"/>
    <property type="match status" value="1"/>
</dbReference>